<protein>
    <submittedName>
        <fullName evidence="2">Uncharacterized protein</fullName>
    </submittedName>
</protein>
<accession>A0ABQ2HK37</accession>
<comment type="caution">
    <text evidence="2">The sequence shown here is derived from an EMBL/GenBank/DDBJ whole genome shotgun (WGS) entry which is preliminary data.</text>
</comment>
<reference evidence="3" key="1">
    <citation type="journal article" date="2019" name="Int. J. Syst. Evol. Microbiol.">
        <title>The Global Catalogue of Microorganisms (GCM) 10K type strain sequencing project: providing services to taxonomists for standard genome sequencing and annotation.</title>
        <authorList>
            <consortium name="The Broad Institute Genomics Platform"/>
            <consortium name="The Broad Institute Genome Sequencing Center for Infectious Disease"/>
            <person name="Wu L."/>
            <person name="Ma J."/>
        </authorList>
    </citation>
    <scope>NUCLEOTIDE SEQUENCE [LARGE SCALE GENOMIC DNA]</scope>
    <source>
        <strain evidence="3">CGMCC 4.7319</strain>
    </source>
</reference>
<name>A0ABQ2HK37_9PSEU</name>
<evidence type="ECO:0000256" key="1">
    <source>
        <dbReference type="SAM" id="MobiDB-lite"/>
    </source>
</evidence>
<keyword evidence="3" id="KW-1185">Reference proteome</keyword>
<sequence length="262" mass="28938">MPTKAHVPPQASGNTSAVKRAPDVIDQDGVRRQGRWSGGGMWVRGLCGNCNSLAGGLYDEAYADFARQVTRMTSPFAKRIQIIRSEPPAVFFAPQLVAKCVLYGMFGIHPRLRVLFPELADDLVDQAEYIRWPGKVALKVGLTTPAVDRRGLLTSGVSMMRVLGRRLVHFPFAEIVFPPFVWALVPIDITPELGADDTQYLADASSWVRYSRDRTSVDLRSLTRNLPAFTHPMLSVERDSWTELHGEAGTDAAPVLVHGMLP</sequence>
<gene>
    <name evidence="2" type="ORF">GCM10011609_17250</name>
</gene>
<feature type="region of interest" description="Disordered" evidence="1">
    <location>
        <begin position="1"/>
        <end position="22"/>
    </location>
</feature>
<evidence type="ECO:0000313" key="2">
    <source>
        <dbReference type="EMBL" id="GGM81773.1"/>
    </source>
</evidence>
<organism evidence="2 3">
    <name type="scientific">Lentzea pudingi</name>
    <dbReference type="NCBI Taxonomy" id="1789439"/>
    <lineage>
        <taxon>Bacteria</taxon>
        <taxon>Bacillati</taxon>
        <taxon>Actinomycetota</taxon>
        <taxon>Actinomycetes</taxon>
        <taxon>Pseudonocardiales</taxon>
        <taxon>Pseudonocardiaceae</taxon>
        <taxon>Lentzea</taxon>
    </lineage>
</organism>
<dbReference type="Proteomes" id="UP000597656">
    <property type="component" value="Unassembled WGS sequence"/>
</dbReference>
<evidence type="ECO:0000313" key="3">
    <source>
        <dbReference type="Proteomes" id="UP000597656"/>
    </source>
</evidence>
<proteinExistence type="predicted"/>
<dbReference type="EMBL" id="BMNC01000002">
    <property type="protein sequence ID" value="GGM81773.1"/>
    <property type="molecule type" value="Genomic_DNA"/>
</dbReference>